<dbReference type="SMART" id="SM01232">
    <property type="entry name" value="H2TH"/>
    <property type="match status" value="1"/>
</dbReference>
<feature type="domain" description="Formamidopyrimidine-DNA glycosylase catalytic" evidence="17">
    <location>
        <begin position="2"/>
        <end position="115"/>
    </location>
</feature>
<keyword evidence="19" id="KW-1185">Reference proteome</keyword>
<reference evidence="18 19" key="1">
    <citation type="submission" date="2021-03" db="EMBL/GenBank/DDBJ databases">
        <title>Sequencing the genomes of 1000 actinobacteria strains.</title>
        <authorList>
            <person name="Klenk H.-P."/>
        </authorList>
    </citation>
    <scope>NUCLEOTIDE SEQUENCE [LARGE SCALE GENOMIC DNA]</scope>
    <source>
        <strain evidence="18 19">DSM 12936</strain>
    </source>
</reference>
<dbReference type="InterPro" id="IPR035937">
    <property type="entry name" value="FPG_N"/>
</dbReference>
<dbReference type="EMBL" id="JAGIOB010000001">
    <property type="protein sequence ID" value="MBP2418045.1"/>
    <property type="molecule type" value="Genomic_DNA"/>
</dbReference>
<keyword evidence="6 14" id="KW-0863">Zinc-finger</keyword>
<keyword evidence="10" id="KW-0234">DNA repair</keyword>
<dbReference type="Pfam" id="PF06831">
    <property type="entry name" value="H2TH"/>
    <property type="match status" value="1"/>
</dbReference>
<keyword evidence="5" id="KW-0227">DNA damage</keyword>
<dbReference type="InterPro" id="IPR012319">
    <property type="entry name" value="FPG_cat"/>
</dbReference>
<evidence type="ECO:0000256" key="6">
    <source>
        <dbReference type="ARBA" id="ARBA00022771"/>
    </source>
</evidence>
<evidence type="ECO:0000256" key="8">
    <source>
        <dbReference type="ARBA" id="ARBA00022833"/>
    </source>
</evidence>
<evidence type="ECO:0000256" key="11">
    <source>
        <dbReference type="ARBA" id="ARBA00023239"/>
    </source>
</evidence>
<evidence type="ECO:0000256" key="4">
    <source>
        <dbReference type="ARBA" id="ARBA00022723"/>
    </source>
</evidence>
<keyword evidence="12" id="KW-0511">Multifunctional enzyme</keyword>
<dbReference type="Gene3D" id="3.20.190.10">
    <property type="entry name" value="MutM-like, N-terminal"/>
    <property type="match status" value="1"/>
</dbReference>
<dbReference type="Proteomes" id="UP000758168">
    <property type="component" value="Unassembled WGS sequence"/>
</dbReference>
<evidence type="ECO:0000313" key="19">
    <source>
        <dbReference type="Proteomes" id="UP000758168"/>
    </source>
</evidence>
<evidence type="ECO:0000256" key="3">
    <source>
        <dbReference type="ARBA" id="ARBA00012720"/>
    </source>
</evidence>
<accession>A0ABS4ZAG3</accession>
<evidence type="ECO:0000256" key="14">
    <source>
        <dbReference type="PROSITE-ProRule" id="PRU00391"/>
    </source>
</evidence>
<evidence type="ECO:0000256" key="13">
    <source>
        <dbReference type="ARBA" id="ARBA00023295"/>
    </source>
</evidence>
<keyword evidence="8" id="KW-0862">Zinc</keyword>
<dbReference type="PANTHER" id="PTHR42697">
    <property type="entry name" value="ENDONUCLEASE 8"/>
    <property type="match status" value="1"/>
</dbReference>
<name>A0ABS4ZAG3_9ACTN</name>
<evidence type="ECO:0000256" key="10">
    <source>
        <dbReference type="ARBA" id="ARBA00023204"/>
    </source>
</evidence>
<evidence type="ECO:0000256" key="15">
    <source>
        <dbReference type="SAM" id="MobiDB-lite"/>
    </source>
</evidence>
<dbReference type="PROSITE" id="PS51066">
    <property type="entry name" value="ZF_FPG_2"/>
    <property type="match status" value="1"/>
</dbReference>
<dbReference type="SUPFAM" id="SSF46946">
    <property type="entry name" value="S13-like H2TH domain"/>
    <property type="match status" value="1"/>
</dbReference>
<evidence type="ECO:0000259" key="16">
    <source>
        <dbReference type="PROSITE" id="PS51066"/>
    </source>
</evidence>
<comment type="similarity">
    <text evidence="2">Belongs to the FPG family.</text>
</comment>
<evidence type="ECO:0000256" key="2">
    <source>
        <dbReference type="ARBA" id="ARBA00009409"/>
    </source>
</evidence>
<dbReference type="SUPFAM" id="SSF57716">
    <property type="entry name" value="Glucocorticoid receptor-like (DNA-binding domain)"/>
    <property type="match status" value="1"/>
</dbReference>
<keyword evidence="11" id="KW-0456">Lyase</keyword>
<proteinExistence type="inferred from homology"/>
<comment type="cofactor">
    <cofactor evidence="1">
        <name>Zn(2+)</name>
        <dbReference type="ChEBI" id="CHEBI:29105"/>
    </cofactor>
</comment>
<dbReference type="Pfam" id="PF06827">
    <property type="entry name" value="zf-FPG_IleRS"/>
    <property type="match status" value="1"/>
</dbReference>
<evidence type="ECO:0000313" key="18">
    <source>
        <dbReference type="EMBL" id="MBP2418045.1"/>
    </source>
</evidence>
<dbReference type="PROSITE" id="PS51068">
    <property type="entry name" value="FPG_CAT"/>
    <property type="match status" value="1"/>
</dbReference>
<dbReference type="PANTHER" id="PTHR42697:SF3">
    <property type="entry name" value="ENDONUCLEASE 8 1"/>
    <property type="match status" value="1"/>
</dbReference>
<evidence type="ECO:0000256" key="7">
    <source>
        <dbReference type="ARBA" id="ARBA00022801"/>
    </source>
</evidence>
<keyword evidence="13" id="KW-0326">Glycosidase</keyword>
<dbReference type="InterPro" id="IPR010663">
    <property type="entry name" value="Znf_FPG/IleRS"/>
</dbReference>
<dbReference type="Gene3D" id="1.10.8.50">
    <property type="match status" value="1"/>
</dbReference>
<feature type="region of interest" description="Disordered" evidence="15">
    <location>
        <begin position="289"/>
        <end position="308"/>
    </location>
</feature>
<dbReference type="EC" id="4.2.99.18" evidence="3"/>
<evidence type="ECO:0000256" key="5">
    <source>
        <dbReference type="ARBA" id="ARBA00022763"/>
    </source>
</evidence>
<feature type="domain" description="FPG-type" evidence="16">
    <location>
        <begin position="246"/>
        <end position="280"/>
    </location>
</feature>
<dbReference type="SUPFAM" id="SSF81624">
    <property type="entry name" value="N-terminal domain of MutM-like DNA repair proteins"/>
    <property type="match status" value="1"/>
</dbReference>
<dbReference type="RefSeq" id="WP_210057256.1">
    <property type="nucleotide sequence ID" value="NZ_BAAAMH010000010.1"/>
</dbReference>
<dbReference type="InterPro" id="IPR000214">
    <property type="entry name" value="Znf_DNA_glyclase/AP_lyase"/>
</dbReference>
<organism evidence="18 19">
    <name type="scientific">Microlunatus capsulatus</name>
    <dbReference type="NCBI Taxonomy" id="99117"/>
    <lineage>
        <taxon>Bacteria</taxon>
        <taxon>Bacillati</taxon>
        <taxon>Actinomycetota</taxon>
        <taxon>Actinomycetes</taxon>
        <taxon>Propionibacteriales</taxon>
        <taxon>Propionibacteriaceae</taxon>
        <taxon>Microlunatus</taxon>
    </lineage>
</organism>
<evidence type="ECO:0000256" key="9">
    <source>
        <dbReference type="ARBA" id="ARBA00023125"/>
    </source>
</evidence>
<dbReference type="InterPro" id="IPR010979">
    <property type="entry name" value="Ribosomal_uS13-like_H2TH"/>
</dbReference>
<protein>
    <recommendedName>
        <fullName evidence="3">DNA-(apurinic or apyrimidinic site) lyase</fullName>
        <ecNumber evidence="3">4.2.99.18</ecNumber>
    </recommendedName>
</protein>
<evidence type="ECO:0000259" key="17">
    <source>
        <dbReference type="PROSITE" id="PS51068"/>
    </source>
</evidence>
<dbReference type="InterPro" id="IPR015886">
    <property type="entry name" value="H2TH_FPG"/>
</dbReference>
<dbReference type="SMART" id="SM00898">
    <property type="entry name" value="Fapy_DNA_glyco"/>
    <property type="match status" value="1"/>
</dbReference>
<evidence type="ECO:0000256" key="12">
    <source>
        <dbReference type="ARBA" id="ARBA00023268"/>
    </source>
</evidence>
<sequence>MPEGHTIHRLARRHAKLFGGQTLRASSPQGRFADGAALLDGRTLEATDAYGKHLFHRYDNGPSADGGGTTPRTPRDDLYLHVHLGLYGKFSEGKLPAPEPKGALRLRLQGEETYLDLRGPITCEVITRGEKDEVAAKLGPDPLRPGADPGLAQAKLARSRTALGALLMNQTVLAGVGNVYRAEILFRHGVHPYLAGRDLDPVVWLDMWEDLVRLMRHGVRTGKIITTDPDDRERRSGPARRVDAHYVYRRTGEPCRRCDTPIAHAVMVTRNLFWCPRCQPEPRDAALGAGAEVATAAPGVPVTPDGDE</sequence>
<keyword evidence="4" id="KW-0479">Metal-binding</keyword>
<gene>
    <name evidence="18" type="ORF">JOF54_002967</name>
</gene>
<keyword evidence="7" id="KW-0378">Hydrolase</keyword>
<dbReference type="Pfam" id="PF01149">
    <property type="entry name" value="Fapy_DNA_glyco"/>
    <property type="match status" value="1"/>
</dbReference>
<dbReference type="CDD" id="cd08970">
    <property type="entry name" value="AcNei1_N"/>
    <property type="match status" value="1"/>
</dbReference>
<comment type="caution">
    <text evidence="18">The sequence shown here is derived from an EMBL/GenBank/DDBJ whole genome shotgun (WGS) entry which is preliminary data.</text>
</comment>
<evidence type="ECO:0000256" key="1">
    <source>
        <dbReference type="ARBA" id="ARBA00001947"/>
    </source>
</evidence>
<keyword evidence="9" id="KW-0238">DNA-binding</keyword>